<proteinExistence type="predicted"/>
<feature type="compositionally biased region" description="Polar residues" evidence="1">
    <location>
        <begin position="161"/>
        <end position="173"/>
    </location>
</feature>
<dbReference type="InterPro" id="IPR021851">
    <property type="entry name" value="DUF3455"/>
</dbReference>
<evidence type="ECO:0000259" key="3">
    <source>
        <dbReference type="PROSITE" id="PS50933"/>
    </source>
</evidence>
<dbReference type="PANTHER" id="PTHR35567:SF1">
    <property type="entry name" value="CONSERVED FUNGAL PROTEIN (AFU_ORTHOLOGUE AFUA_1G14230)"/>
    <property type="match status" value="1"/>
</dbReference>
<evidence type="ECO:0000256" key="1">
    <source>
        <dbReference type="SAM" id="MobiDB-lite"/>
    </source>
</evidence>
<dbReference type="Pfam" id="PF11937">
    <property type="entry name" value="DUF3455"/>
    <property type="match status" value="1"/>
</dbReference>
<feature type="region of interest" description="Disordered" evidence="1">
    <location>
        <begin position="161"/>
        <end position="193"/>
    </location>
</feature>
<comment type="caution">
    <text evidence="4">The sequence shown here is derived from an EMBL/GenBank/DDBJ whole genome shotgun (WGS) entry which is preliminary data.</text>
</comment>
<dbReference type="PANTHER" id="PTHR35567">
    <property type="entry name" value="MALATE DEHYDROGENASE (AFU_ORTHOLOGUE AFUA_2G13800)"/>
    <property type="match status" value="1"/>
</dbReference>
<protein>
    <submittedName>
        <fullName evidence="4">CHRD domain-containing protein</fullName>
    </submittedName>
</protein>
<feature type="chain" id="PRO_5046166837" evidence="2">
    <location>
        <begin position="21"/>
        <end position="426"/>
    </location>
</feature>
<dbReference type="EMBL" id="JBITGY010000001">
    <property type="protein sequence ID" value="MFI6496468.1"/>
    <property type="molecule type" value="Genomic_DNA"/>
</dbReference>
<dbReference type="InterPro" id="IPR010895">
    <property type="entry name" value="CHRD"/>
</dbReference>
<organism evidence="4 5">
    <name type="scientific">Nonomuraea typhae</name>
    <dbReference type="NCBI Taxonomy" id="2603600"/>
    <lineage>
        <taxon>Bacteria</taxon>
        <taxon>Bacillati</taxon>
        <taxon>Actinomycetota</taxon>
        <taxon>Actinomycetes</taxon>
        <taxon>Streptosporangiales</taxon>
        <taxon>Streptosporangiaceae</taxon>
        <taxon>Nonomuraea</taxon>
    </lineage>
</organism>
<dbReference type="RefSeq" id="WP_397078620.1">
    <property type="nucleotide sequence ID" value="NZ_JBITGY010000001.1"/>
</dbReference>
<evidence type="ECO:0000313" key="5">
    <source>
        <dbReference type="Proteomes" id="UP001612741"/>
    </source>
</evidence>
<dbReference type="PROSITE" id="PS50933">
    <property type="entry name" value="CHRD"/>
    <property type="match status" value="1"/>
</dbReference>
<feature type="domain" description="CHRD" evidence="3">
    <location>
        <begin position="23"/>
        <end position="146"/>
    </location>
</feature>
<accession>A0ABW7YKV1</accession>
<gene>
    <name evidence="4" type="ORF">ACIBG2_03735</name>
</gene>
<reference evidence="4 5" key="1">
    <citation type="submission" date="2024-10" db="EMBL/GenBank/DDBJ databases">
        <title>The Natural Products Discovery Center: Release of the First 8490 Sequenced Strains for Exploring Actinobacteria Biosynthetic Diversity.</title>
        <authorList>
            <person name="Kalkreuter E."/>
            <person name="Kautsar S.A."/>
            <person name="Yang D."/>
            <person name="Bader C.D."/>
            <person name="Teijaro C.N."/>
            <person name="Fluegel L."/>
            <person name="Davis C.M."/>
            <person name="Simpson J.R."/>
            <person name="Lauterbach L."/>
            <person name="Steele A.D."/>
            <person name="Gui C."/>
            <person name="Meng S."/>
            <person name="Li G."/>
            <person name="Viehrig K."/>
            <person name="Ye F."/>
            <person name="Su P."/>
            <person name="Kiefer A.F."/>
            <person name="Nichols A."/>
            <person name="Cepeda A.J."/>
            <person name="Yan W."/>
            <person name="Fan B."/>
            <person name="Jiang Y."/>
            <person name="Adhikari A."/>
            <person name="Zheng C.-J."/>
            <person name="Schuster L."/>
            <person name="Cowan T.M."/>
            <person name="Smanski M.J."/>
            <person name="Chevrette M.G."/>
            <person name="De Carvalho L.P.S."/>
            <person name="Shen B."/>
        </authorList>
    </citation>
    <scope>NUCLEOTIDE SEQUENCE [LARGE SCALE GENOMIC DNA]</scope>
    <source>
        <strain evidence="4 5">NPDC050545</strain>
    </source>
</reference>
<dbReference type="Proteomes" id="UP001612741">
    <property type="component" value="Unassembled WGS sequence"/>
</dbReference>
<evidence type="ECO:0000256" key="2">
    <source>
        <dbReference type="SAM" id="SignalP"/>
    </source>
</evidence>
<keyword evidence="2" id="KW-0732">Signal</keyword>
<sequence length="426" mass="43247">MLTSAISGAILAASLSPVHAGSPDVYLAAGLRGADEVGSKGDGDGLATVVLKISGGEVTFAIRWNKVEAPSAARVHLGAKGANGDVKLDFFKRPLPKGVLAVTGTATADADLAEQLAAGPGGFYASLRNAAYPEGAVRGRFHKLAKPVDLDGVLHGSTAATLSSRAGGTQTVQAGDGKKHDDSDGDGRKRDDGAATWWLRPAGAALAYTATWTGVGAPTGGQVRKGAPGRNGEVVAGLFADARGLPRNLTGVAGEAPVARGVVRRIAADPGAYSSSLRTAGFDGGEVRGRLSAHAPGHPRALTADVLEGAQIYQCKGGAFVQLGVRAKLRGGIEHDFAAAFDGPPQWIAPDGSAVRGKLVAKTPNGDGNIPELLLDATQSGRRGGLLSFATTILRLNTTGGVAPTGSCKPGRRIEVPYGADYLYLG</sequence>
<dbReference type="Pfam" id="PF07452">
    <property type="entry name" value="CHRD"/>
    <property type="match status" value="2"/>
</dbReference>
<feature type="compositionally biased region" description="Basic and acidic residues" evidence="1">
    <location>
        <begin position="176"/>
        <end position="193"/>
    </location>
</feature>
<evidence type="ECO:0000313" key="4">
    <source>
        <dbReference type="EMBL" id="MFI6496468.1"/>
    </source>
</evidence>
<feature type="signal peptide" evidence="2">
    <location>
        <begin position="1"/>
        <end position="20"/>
    </location>
</feature>
<dbReference type="SMART" id="SM00754">
    <property type="entry name" value="CHRD"/>
    <property type="match status" value="2"/>
</dbReference>
<name>A0ABW7YKV1_9ACTN</name>
<keyword evidence="5" id="KW-1185">Reference proteome</keyword>